<evidence type="ECO:0000313" key="2">
    <source>
        <dbReference type="EMBL" id="KAF3066766.1"/>
    </source>
</evidence>
<feature type="compositionally biased region" description="Basic and acidic residues" evidence="1">
    <location>
        <begin position="1"/>
        <end position="11"/>
    </location>
</feature>
<dbReference type="EMBL" id="QLNT01000016">
    <property type="protein sequence ID" value="KAF3066766.1"/>
    <property type="molecule type" value="Genomic_DNA"/>
</dbReference>
<protein>
    <submittedName>
        <fullName evidence="2">Uncharacterized protein</fullName>
    </submittedName>
</protein>
<dbReference type="AlphaFoldDB" id="A0A9P4XAR6"/>
<accession>A0A9P4XAR6</accession>
<comment type="caution">
    <text evidence="2">The sequence shown here is derived from an EMBL/GenBank/DDBJ whole genome shotgun (WGS) entry which is preliminary data.</text>
</comment>
<name>A0A9P4XAR6_9HYPO</name>
<proteinExistence type="predicted"/>
<feature type="region of interest" description="Disordered" evidence="1">
    <location>
        <begin position="1"/>
        <end position="22"/>
    </location>
</feature>
<keyword evidence="3" id="KW-1185">Reference proteome</keyword>
<reference evidence="2 3" key="1">
    <citation type="submission" date="2018-06" db="EMBL/GenBank/DDBJ databases">
        <title>Genome analysis of cellulolytic fungus Trichoderma lentiforme CFAM-422.</title>
        <authorList>
            <person name="Steindorff A.S."/>
            <person name="Formighieri E.F."/>
            <person name="Midorikawa G.E.O."/>
            <person name="Tamietti M.S."/>
            <person name="Ramos E.Z."/>
            <person name="Silva A.S."/>
            <person name="Bon E.P.S."/>
            <person name="Mendes T.D."/>
            <person name="Damaso M.C.T."/>
            <person name="Favaro L.C.L."/>
        </authorList>
    </citation>
    <scope>NUCLEOTIDE SEQUENCE [LARGE SCALE GENOMIC DNA]</scope>
    <source>
        <strain evidence="2 3">CFAM-422</strain>
    </source>
</reference>
<gene>
    <name evidence="2" type="ORF">CFAM422_009036</name>
</gene>
<evidence type="ECO:0000256" key="1">
    <source>
        <dbReference type="SAM" id="MobiDB-lite"/>
    </source>
</evidence>
<evidence type="ECO:0000313" key="3">
    <source>
        <dbReference type="Proteomes" id="UP000801864"/>
    </source>
</evidence>
<sequence length="243" mass="26441">MDERRMWESAKQDPYSTSKRRAHAHALPRFGNMSQPFANRRRLSEQFVVYCSVGGTAATCLVLKGSPKACHKSVGSHSLSVRSVMGGGRDQALEPGRQCLVHDGLLYVTKTDRSQGTSWGTWDVRRRHCGAQHDSAAVVQARSTAQHVAGAFGHRRGSKPKPIEGLGLTRAETLVSAASAGLARVDWCRDTTLNPFPWALCLLVWVASHEISQHQPVPKSVPVSAAIRAHGPSSKNLIVDKHA</sequence>
<dbReference type="Proteomes" id="UP000801864">
    <property type="component" value="Unassembled WGS sequence"/>
</dbReference>
<organism evidence="2 3">
    <name type="scientific">Trichoderma lentiforme</name>
    <dbReference type="NCBI Taxonomy" id="1567552"/>
    <lineage>
        <taxon>Eukaryota</taxon>
        <taxon>Fungi</taxon>
        <taxon>Dikarya</taxon>
        <taxon>Ascomycota</taxon>
        <taxon>Pezizomycotina</taxon>
        <taxon>Sordariomycetes</taxon>
        <taxon>Hypocreomycetidae</taxon>
        <taxon>Hypocreales</taxon>
        <taxon>Hypocreaceae</taxon>
        <taxon>Trichoderma</taxon>
    </lineage>
</organism>